<dbReference type="Proteomes" id="UP000619355">
    <property type="component" value="Unassembled WGS sequence"/>
</dbReference>
<evidence type="ECO:0000313" key="2">
    <source>
        <dbReference type="Proteomes" id="UP000619355"/>
    </source>
</evidence>
<reference evidence="2" key="1">
    <citation type="journal article" date="2019" name="Int. J. Syst. Evol. Microbiol.">
        <title>The Global Catalogue of Microorganisms (GCM) 10K type strain sequencing project: providing services to taxonomists for standard genome sequencing and annotation.</title>
        <authorList>
            <consortium name="The Broad Institute Genomics Platform"/>
            <consortium name="The Broad Institute Genome Sequencing Center for Infectious Disease"/>
            <person name="Wu L."/>
            <person name="Ma J."/>
        </authorList>
    </citation>
    <scope>NUCLEOTIDE SEQUENCE [LARGE SCALE GENOMIC DNA]</scope>
    <source>
        <strain evidence="2">JCM 4253</strain>
    </source>
</reference>
<comment type="caution">
    <text evidence="1">The sequence shown here is derived from an EMBL/GenBank/DDBJ whole genome shotgun (WGS) entry which is preliminary data.</text>
</comment>
<name>A0A919KEG3_9ACTN</name>
<sequence length="60" mass="6661">MVTREEPWTVDPWVRILEINSGTSCIVASTASSRATLPTRWSYAEVGGALILRTYHAVCH</sequence>
<dbReference type="EMBL" id="BNBF01000019">
    <property type="protein sequence ID" value="GHG64306.1"/>
    <property type="molecule type" value="Genomic_DNA"/>
</dbReference>
<organism evidence="1 2">
    <name type="scientific">Streptomyces capoamus</name>
    <dbReference type="NCBI Taxonomy" id="68183"/>
    <lineage>
        <taxon>Bacteria</taxon>
        <taxon>Bacillati</taxon>
        <taxon>Actinomycetota</taxon>
        <taxon>Actinomycetes</taxon>
        <taxon>Kitasatosporales</taxon>
        <taxon>Streptomycetaceae</taxon>
        <taxon>Streptomyces</taxon>
    </lineage>
</organism>
<protein>
    <submittedName>
        <fullName evidence="1">Uncharacterized protein</fullName>
    </submittedName>
</protein>
<proteinExistence type="predicted"/>
<gene>
    <name evidence="1" type="ORF">GCM10018980_55490</name>
</gene>
<accession>A0A919KEG3</accession>
<dbReference type="AlphaFoldDB" id="A0A919KEG3"/>
<keyword evidence="2" id="KW-1185">Reference proteome</keyword>
<evidence type="ECO:0000313" key="1">
    <source>
        <dbReference type="EMBL" id="GHG64306.1"/>
    </source>
</evidence>